<evidence type="ECO:0000313" key="5">
    <source>
        <dbReference type="Proteomes" id="UP001365542"/>
    </source>
</evidence>
<dbReference type="Pfam" id="PF00082">
    <property type="entry name" value="Peptidase_S8"/>
    <property type="match status" value="1"/>
</dbReference>
<proteinExistence type="predicted"/>
<dbReference type="CDD" id="cd00306">
    <property type="entry name" value="Peptidases_S8_S53"/>
    <property type="match status" value="1"/>
</dbReference>
<accession>A0AAV9XIN4</accession>
<evidence type="ECO:0000256" key="2">
    <source>
        <dbReference type="SAM" id="SignalP"/>
    </source>
</evidence>
<organism evidence="4 5">
    <name type="scientific">Orbilia ellipsospora</name>
    <dbReference type="NCBI Taxonomy" id="2528407"/>
    <lineage>
        <taxon>Eukaryota</taxon>
        <taxon>Fungi</taxon>
        <taxon>Dikarya</taxon>
        <taxon>Ascomycota</taxon>
        <taxon>Pezizomycotina</taxon>
        <taxon>Orbiliomycetes</taxon>
        <taxon>Orbiliales</taxon>
        <taxon>Orbiliaceae</taxon>
        <taxon>Orbilia</taxon>
    </lineage>
</organism>
<dbReference type="Proteomes" id="UP001365542">
    <property type="component" value="Unassembled WGS sequence"/>
</dbReference>
<evidence type="ECO:0000256" key="1">
    <source>
        <dbReference type="SAM" id="MobiDB-lite"/>
    </source>
</evidence>
<feature type="region of interest" description="Disordered" evidence="1">
    <location>
        <begin position="25"/>
        <end position="45"/>
    </location>
</feature>
<comment type="caution">
    <text evidence="4">The sequence shown here is derived from an EMBL/GenBank/DDBJ whole genome shotgun (WGS) entry which is preliminary data.</text>
</comment>
<name>A0AAV9XIN4_9PEZI</name>
<evidence type="ECO:0000313" key="4">
    <source>
        <dbReference type="EMBL" id="KAK6541985.1"/>
    </source>
</evidence>
<dbReference type="InterPro" id="IPR036852">
    <property type="entry name" value="Peptidase_S8/S53_dom_sf"/>
</dbReference>
<feature type="domain" description="Peptidase S8/S53" evidence="3">
    <location>
        <begin position="261"/>
        <end position="553"/>
    </location>
</feature>
<sequence>MKFVRETYILLYFLSYVVALPASQSTNTESSGSGSDGSSNSGGSIDMQGWNDGRAVLDIFQALNTNLYEQPGIYTPKTIVPFLIFLKEDYWKDSKTIQKIKSSFDRVVPPEERAPGGPPVNGVTFPNYQVIGTPYIFVRGPLDLVAGVITGDPDHIKDYFVAWGVIGLEQAITRMIEDADEERYFGTKKNKRSPEKMCDIKQHSNLNSTKIHPRDLRFQKRGLEEIENPLPDVVFYSTPPGVNYDEYADSQDPVYFESSQGEGIDIYVLDHGLADHASELPTLEESLKNGQIKGWLFPNGPESTTERLEASNHGSFHGTEVLSKIIDDEAGFARKANIWIAAYYDTYGYQAEIYYFDLLYQITNQIVQLTKKDPNYKAIINLSAVINTHRSSETLKSYFPKFLTDVEVKYIQAHSELLDFVLGLLGALDNVIIVTGTGNDELKRPLDDRADWPAKKGGSIENMVVVGSAEEGCELDSWSKANYVKVYGQASDVFVPEFKVDSDERQVPEVDENGNPVYVIQNGISFVNPIVSSILANHLSANPDWSTKQAIDKLYSDAYVRGADPDIKIVWTGVYPPGKKPQAPEKTDQSGISVHPSGEVGPFVGTKTLVLVVTHRTTLQTAFKATETAIITRKIDKEVTHTVIITKNS</sequence>
<dbReference type="GO" id="GO:0004252">
    <property type="term" value="F:serine-type endopeptidase activity"/>
    <property type="evidence" value="ECO:0007669"/>
    <property type="project" value="InterPro"/>
</dbReference>
<reference evidence="4 5" key="1">
    <citation type="submission" date="2019-10" db="EMBL/GenBank/DDBJ databases">
        <authorList>
            <person name="Palmer J.M."/>
        </authorList>
    </citation>
    <scope>NUCLEOTIDE SEQUENCE [LARGE SCALE GENOMIC DNA]</scope>
    <source>
        <strain evidence="4 5">TWF694</strain>
    </source>
</reference>
<dbReference type="EMBL" id="JAVHJO010000003">
    <property type="protein sequence ID" value="KAK6541985.1"/>
    <property type="molecule type" value="Genomic_DNA"/>
</dbReference>
<dbReference type="InterPro" id="IPR000209">
    <property type="entry name" value="Peptidase_S8/S53_dom"/>
</dbReference>
<feature type="signal peptide" evidence="2">
    <location>
        <begin position="1"/>
        <end position="19"/>
    </location>
</feature>
<keyword evidence="2" id="KW-0732">Signal</keyword>
<dbReference type="AlphaFoldDB" id="A0AAV9XIN4"/>
<dbReference type="SUPFAM" id="SSF52743">
    <property type="entry name" value="Subtilisin-like"/>
    <property type="match status" value="1"/>
</dbReference>
<feature type="compositionally biased region" description="Low complexity" evidence="1">
    <location>
        <begin position="30"/>
        <end position="44"/>
    </location>
</feature>
<keyword evidence="5" id="KW-1185">Reference proteome</keyword>
<gene>
    <name evidence="4" type="ORF">TWF694_007758</name>
</gene>
<dbReference type="GO" id="GO:0006508">
    <property type="term" value="P:proteolysis"/>
    <property type="evidence" value="ECO:0007669"/>
    <property type="project" value="InterPro"/>
</dbReference>
<evidence type="ECO:0000259" key="3">
    <source>
        <dbReference type="Pfam" id="PF00082"/>
    </source>
</evidence>
<protein>
    <recommendedName>
        <fullName evidence="3">Peptidase S8/S53 domain-containing protein</fullName>
    </recommendedName>
</protein>
<dbReference type="Gene3D" id="3.40.50.200">
    <property type="entry name" value="Peptidase S8/S53 domain"/>
    <property type="match status" value="1"/>
</dbReference>
<feature type="chain" id="PRO_5043788082" description="Peptidase S8/S53 domain-containing protein" evidence="2">
    <location>
        <begin position="20"/>
        <end position="649"/>
    </location>
</feature>